<comment type="caution">
    <text evidence="1">The sequence shown here is derived from an EMBL/GenBank/DDBJ whole genome shotgun (WGS) entry which is preliminary data.</text>
</comment>
<evidence type="ECO:0000313" key="1">
    <source>
        <dbReference type="EMBL" id="MCD7446574.1"/>
    </source>
</evidence>
<dbReference type="EMBL" id="JACEIK010000016">
    <property type="protein sequence ID" value="MCD7446574.1"/>
    <property type="molecule type" value="Genomic_DNA"/>
</dbReference>
<organism evidence="1 2">
    <name type="scientific">Datura stramonium</name>
    <name type="common">Jimsonweed</name>
    <name type="synonym">Common thornapple</name>
    <dbReference type="NCBI Taxonomy" id="4076"/>
    <lineage>
        <taxon>Eukaryota</taxon>
        <taxon>Viridiplantae</taxon>
        <taxon>Streptophyta</taxon>
        <taxon>Embryophyta</taxon>
        <taxon>Tracheophyta</taxon>
        <taxon>Spermatophyta</taxon>
        <taxon>Magnoliopsida</taxon>
        <taxon>eudicotyledons</taxon>
        <taxon>Gunneridae</taxon>
        <taxon>Pentapetalae</taxon>
        <taxon>asterids</taxon>
        <taxon>lamiids</taxon>
        <taxon>Solanales</taxon>
        <taxon>Solanaceae</taxon>
        <taxon>Solanoideae</taxon>
        <taxon>Datureae</taxon>
        <taxon>Datura</taxon>
    </lineage>
</organism>
<protein>
    <recommendedName>
        <fullName evidence="3">Secreted protein</fullName>
    </recommendedName>
</protein>
<name>A0ABS8RLS8_DATST</name>
<reference evidence="1 2" key="1">
    <citation type="journal article" date="2021" name="BMC Genomics">
        <title>Datura genome reveals duplications of psychoactive alkaloid biosynthetic genes and high mutation rate following tissue culture.</title>
        <authorList>
            <person name="Rajewski A."/>
            <person name="Carter-House D."/>
            <person name="Stajich J."/>
            <person name="Litt A."/>
        </authorList>
    </citation>
    <scope>NUCLEOTIDE SEQUENCE [LARGE SCALE GENOMIC DNA]</scope>
    <source>
        <strain evidence="1">AR-01</strain>
    </source>
</reference>
<dbReference type="Proteomes" id="UP000823775">
    <property type="component" value="Unassembled WGS sequence"/>
</dbReference>
<accession>A0ABS8RLS8</accession>
<evidence type="ECO:0000313" key="2">
    <source>
        <dbReference type="Proteomes" id="UP000823775"/>
    </source>
</evidence>
<gene>
    <name evidence="1" type="ORF">HAX54_010766</name>
</gene>
<evidence type="ECO:0008006" key="3">
    <source>
        <dbReference type="Google" id="ProtNLM"/>
    </source>
</evidence>
<keyword evidence="2" id="KW-1185">Reference proteome</keyword>
<proteinExistence type="predicted"/>
<sequence>MGWNLRFNPQKFCLGPLLRVAVLKAPSLLRIVSLASSPSLRIAAFIAWAGLHIAPGRAMLMHAPYDRPYAAWPDSLVGTRTGPVHRVALVLIRAWHCTEGCRVVLLVERHGLHLTPLVALLVTQAWQCSAKCHDFDLFILTSSP</sequence>